<comment type="caution">
    <text evidence="2">The sequence shown here is derived from an EMBL/GenBank/DDBJ whole genome shotgun (WGS) entry which is preliminary data.</text>
</comment>
<keyword evidence="1" id="KW-1133">Transmembrane helix</keyword>
<dbReference type="Proteomes" id="UP000011531">
    <property type="component" value="Unassembled WGS sequence"/>
</dbReference>
<evidence type="ECO:0000256" key="1">
    <source>
        <dbReference type="SAM" id="Phobius"/>
    </source>
</evidence>
<evidence type="ECO:0000313" key="3">
    <source>
        <dbReference type="Proteomes" id="UP000011531"/>
    </source>
</evidence>
<reference evidence="2 3" key="1">
    <citation type="journal article" date="2014" name="PLoS Genet.">
        <title>Phylogenetically driven sequencing of extremely halophilic archaea reveals strategies for static and dynamic osmo-response.</title>
        <authorList>
            <person name="Becker E.A."/>
            <person name="Seitzer P.M."/>
            <person name="Tritt A."/>
            <person name="Larsen D."/>
            <person name="Krusor M."/>
            <person name="Yao A.I."/>
            <person name="Wu D."/>
            <person name="Madern D."/>
            <person name="Eisen J.A."/>
            <person name="Darling A.E."/>
            <person name="Facciotti M.T."/>
        </authorList>
    </citation>
    <scope>NUCLEOTIDE SEQUENCE [LARGE SCALE GENOMIC DNA]</scope>
    <source>
        <strain evidence="2 3">DSM 18795</strain>
    </source>
</reference>
<dbReference type="AlphaFoldDB" id="L9WSG2"/>
<organism evidence="2 3">
    <name type="scientific">Natronococcus jeotgali DSM 18795</name>
    <dbReference type="NCBI Taxonomy" id="1227498"/>
    <lineage>
        <taxon>Archaea</taxon>
        <taxon>Methanobacteriati</taxon>
        <taxon>Methanobacteriota</taxon>
        <taxon>Stenosarchaea group</taxon>
        <taxon>Halobacteria</taxon>
        <taxon>Halobacteriales</taxon>
        <taxon>Natrialbaceae</taxon>
        <taxon>Natronococcus</taxon>
    </lineage>
</organism>
<dbReference type="RefSeq" id="WP_008426673.1">
    <property type="nucleotide sequence ID" value="NZ_AOIA01000159.1"/>
</dbReference>
<protein>
    <submittedName>
        <fullName evidence="2">Uncharacterized protein</fullName>
    </submittedName>
</protein>
<proteinExistence type="predicted"/>
<keyword evidence="3" id="KW-1185">Reference proteome</keyword>
<evidence type="ECO:0000313" key="2">
    <source>
        <dbReference type="EMBL" id="ELY52146.1"/>
    </source>
</evidence>
<gene>
    <name evidence="2" type="ORF">C492_19821</name>
</gene>
<dbReference type="Pfam" id="PF24365">
    <property type="entry name" value="DUF7521"/>
    <property type="match status" value="1"/>
</dbReference>
<name>L9WSG2_9EURY</name>
<feature type="transmembrane region" description="Helical" evidence="1">
    <location>
        <begin position="76"/>
        <end position="93"/>
    </location>
</feature>
<accession>L9WSG2</accession>
<dbReference type="EMBL" id="AOIA01000159">
    <property type="protein sequence ID" value="ELY52146.1"/>
    <property type="molecule type" value="Genomic_DNA"/>
</dbReference>
<keyword evidence="1" id="KW-0812">Transmembrane</keyword>
<sequence>METTVPGAEMMAAYGAKLVVVALSLTIAYLAFHGYRQSGSEPMLYVSGGFVFIGTGAVCERMLYELAGISVSSAGLVQATLVSAGMLLILFSLRSGP</sequence>
<feature type="transmembrane region" description="Helical" evidence="1">
    <location>
        <begin position="44"/>
        <end position="64"/>
    </location>
</feature>
<keyword evidence="1" id="KW-0472">Membrane</keyword>
<dbReference type="InterPro" id="IPR055943">
    <property type="entry name" value="DUF7521"/>
</dbReference>
<dbReference type="STRING" id="1227498.C492_19821"/>
<feature type="transmembrane region" description="Helical" evidence="1">
    <location>
        <begin position="12"/>
        <end position="32"/>
    </location>
</feature>